<keyword evidence="11" id="KW-0012">Acyltransferase</keyword>
<dbReference type="OrthoDB" id="9806408at2"/>
<dbReference type="GO" id="GO:0005737">
    <property type="term" value="C:cytoplasm"/>
    <property type="evidence" value="ECO:0007669"/>
    <property type="project" value="UniProtKB-SubCell"/>
</dbReference>
<dbReference type="HAMAP" id="MF_00019">
    <property type="entry name" value="PlsX"/>
    <property type="match status" value="1"/>
</dbReference>
<dbReference type="SUPFAM" id="SSF53659">
    <property type="entry name" value="Isocitrate/Isopropylmalate dehydrogenase-like"/>
    <property type="match status" value="1"/>
</dbReference>
<dbReference type="AlphaFoldDB" id="A0A2P6MG59"/>
<accession>A0A2P6MG59</accession>
<evidence type="ECO:0000256" key="1">
    <source>
        <dbReference type="ARBA" id="ARBA00001232"/>
    </source>
</evidence>
<name>A0A2P6MG59_ALKUR</name>
<evidence type="ECO:0000256" key="4">
    <source>
        <dbReference type="ARBA" id="ARBA00022679"/>
    </source>
</evidence>
<evidence type="ECO:0000256" key="7">
    <source>
        <dbReference type="ARBA" id="ARBA00023264"/>
    </source>
</evidence>
<dbReference type="PIRSF" id="PIRSF002465">
    <property type="entry name" value="Phsphlp_syn_PlsX"/>
    <property type="match status" value="1"/>
</dbReference>
<dbReference type="GO" id="GO:0008654">
    <property type="term" value="P:phospholipid biosynthetic process"/>
    <property type="evidence" value="ECO:0007669"/>
    <property type="project" value="UniProtKB-KW"/>
</dbReference>
<dbReference type="NCBIfam" id="TIGR00182">
    <property type="entry name" value="plsX"/>
    <property type="match status" value="1"/>
</dbReference>
<evidence type="ECO:0000313" key="12">
    <source>
        <dbReference type="Proteomes" id="UP000243650"/>
    </source>
</evidence>
<comment type="catalytic activity">
    <reaction evidence="1 10">
        <text>a fatty acyl-[ACP] + phosphate = an acyl phosphate + holo-[ACP]</text>
        <dbReference type="Rhea" id="RHEA:42292"/>
        <dbReference type="Rhea" id="RHEA-COMP:9685"/>
        <dbReference type="Rhea" id="RHEA-COMP:14125"/>
        <dbReference type="ChEBI" id="CHEBI:43474"/>
        <dbReference type="ChEBI" id="CHEBI:59918"/>
        <dbReference type="ChEBI" id="CHEBI:64479"/>
        <dbReference type="ChEBI" id="CHEBI:138651"/>
        <dbReference type="EC" id="2.3.1.274"/>
    </reaction>
</comment>
<evidence type="ECO:0000256" key="5">
    <source>
        <dbReference type="ARBA" id="ARBA00023098"/>
    </source>
</evidence>
<evidence type="ECO:0000256" key="8">
    <source>
        <dbReference type="ARBA" id="ARBA00024069"/>
    </source>
</evidence>
<evidence type="ECO:0000313" key="11">
    <source>
        <dbReference type="EMBL" id="PRO65264.1"/>
    </source>
</evidence>
<evidence type="ECO:0000256" key="9">
    <source>
        <dbReference type="ARBA" id="ARBA00046608"/>
    </source>
</evidence>
<keyword evidence="3 10" id="KW-0444">Lipid biosynthesis</keyword>
<evidence type="ECO:0000256" key="2">
    <source>
        <dbReference type="ARBA" id="ARBA00022490"/>
    </source>
</evidence>
<organism evidence="11 12">
    <name type="scientific">Alkalicoccus urumqiensis</name>
    <name type="common">Bacillus urumqiensis</name>
    <dbReference type="NCBI Taxonomy" id="1548213"/>
    <lineage>
        <taxon>Bacteria</taxon>
        <taxon>Bacillati</taxon>
        <taxon>Bacillota</taxon>
        <taxon>Bacilli</taxon>
        <taxon>Bacillales</taxon>
        <taxon>Bacillaceae</taxon>
        <taxon>Alkalicoccus</taxon>
    </lineage>
</organism>
<dbReference type="RefSeq" id="WP_105959464.1">
    <property type="nucleotide sequence ID" value="NZ_PVNS01000009.1"/>
</dbReference>
<evidence type="ECO:0000256" key="6">
    <source>
        <dbReference type="ARBA" id="ARBA00023209"/>
    </source>
</evidence>
<dbReference type="Proteomes" id="UP000243650">
    <property type="component" value="Unassembled WGS sequence"/>
</dbReference>
<dbReference type="PANTHER" id="PTHR30100:SF1">
    <property type="entry name" value="PHOSPHATE ACYLTRANSFERASE"/>
    <property type="match status" value="1"/>
</dbReference>
<dbReference type="InterPro" id="IPR012281">
    <property type="entry name" value="Phospholipid_synth_PlsX-like"/>
</dbReference>
<comment type="similarity">
    <text evidence="10">Belongs to the PlsX family.</text>
</comment>
<keyword evidence="2 10" id="KW-0963">Cytoplasm</keyword>
<evidence type="ECO:0000256" key="10">
    <source>
        <dbReference type="HAMAP-Rule" id="MF_00019"/>
    </source>
</evidence>
<dbReference type="GO" id="GO:0006633">
    <property type="term" value="P:fatty acid biosynthetic process"/>
    <property type="evidence" value="ECO:0007669"/>
    <property type="project" value="UniProtKB-UniRule"/>
</dbReference>
<protein>
    <recommendedName>
        <fullName evidence="8 10">Phosphate acyltransferase</fullName>
        <ecNumber evidence="8 10">2.3.1.274</ecNumber>
    </recommendedName>
    <alternativeName>
        <fullName evidence="10">Acyl-ACP phosphotransacylase</fullName>
    </alternativeName>
    <alternativeName>
        <fullName evidence="10">Acyl-[acyl-carrier-protein]--phosphate acyltransferase</fullName>
    </alternativeName>
    <alternativeName>
        <fullName evidence="10">Phosphate-acyl-ACP acyltransferase</fullName>
    </alternativeName>
</protein>
<keyword evidence="5 10" id="KW-0443">Lipid metabolism</keyword>
<keyword evidence="4 10" id="KW-0808">Transferase</keyword>
<comment type="subunit">
    <text evidence="9 10">Homodimer. Probably interacts with PlsY.</text>
</comment>
<dbReference type="Gene3D" id="3.40.718.10">
    <property type="entry name" value="Isopropylmalate Dehydrogenase"/>
    <property type="match status" value="1"/>
</dbReference>
<dbReference type="EC" id="2.3.1.274" evidence="8 10"/>
<dbReference type="UniPathway" id="UPA00085"/>
<dbReference type="InterPro" id="IPR003664">
    <property type="entry name" value="FA_synthesis"/>
</dbReference>
<comment type="pathway">
    <text evidence="10">Lipid metabolism; phospholipid metabolism.</text>
</comment>
<dbReference type="PANTHER" id="PTHR30100">
    <property type="entry name" value="FATTY ACID/PHOSPHOLIPID SYNTHESIS PROTEIN PLSX"/>
    <property type="match status" value="1"/>
</dbReference>
<keyword evidence="12" id="KW-1185">Reference proteome</keyword>
<keyword evidence="7 10" id="KW-1208">Phospholipid metabolism</keyword>
<dbReference type="EMBL" id="PVNS01000009">
    <property type="protein sequence ID" value="PRO65264.1"/>
    <property type="molecule type" value="Genomic_DNA"/>
</dbReference>
<dbReference type="Pfam" id="PF02504">
    <property type="entry name" value="FA_synthesis"/>
    <property type="match status" value="1"/>
</dbReference>
<keyword evidence="6 10" id="KW-0594">Phospholipid biosynthesis</keyword>
<comment type="caution">
    <text evidence="11">The sequence shown here is derived from an EMBL/GenBank/DDBJ whole genome shotgun (WGS) entry which is preliminary data.</text>
</comment>
<reference evidence="11 12" key="1">
    <citation type="submission" date="2018-03" db="EMBL/GenBank/DDBJ databases">
        <title>Bacillus urumqiensis sp. nov., a moderately haloalkaliphilic bacterium isolated from a salt lake.</title>
        <authorList>
            <person name="Zhao B."/>
            <person name="Liao Z."/>
        </authorList>
    </citation>
    <scope>NUCLEOTIDE SEQUENCE [LARGE SCALE GENOMIC DNA]</scope>
    <source>
        <strain evidence="11 12">BZ-SZ-XJ18</strain>
    </source>
</reference>
<gene>
    <name evidence="10" type="primary">plsX</name>
    <name evidence="11" type="ORF">C6I21_10700</name>
</gene>
<evidence type="ECO:0000256" key="3">
    <source>
        <dbReference type="ARBA" id="ARBA00022516"/>
    </source>
</evidence>
<comment type="subcellular location">
    <subcellularLocation>
        <location evidence="10">Cytoplasm</location>
    </subcellularLocation>
    <text evidence="10">Associated with the membrane possibly through PlsY.</text>
</comment>
<proteinExistence type="inferred from homology"/>
<sequence length="327" mass="35005">MKLAVDVMGGDNAPQSALDGCRSAHDAFPDLELILVGDESQMKEDWLESSRVRIVHTTEKIESDDAPVKAVRRKKEASMVKAVQMVKDKEADACISAGNTGALMTAGLLIVGRIPGIERPALAPMLPTLDGGGFLLLDVGANMEAKASHLVQYAEMGSVYMNRVRGIEKPRVALLNVGAEGGKGTELVKEAFDGLEQADIHFIGNIEGRELLEGRADIVVTDGFSGNLVLKTIEGTALSLFQILRKELTSSLKNKLAAGVLKPAFKNVRSKLDYAEYGGAGLFGLQAPVIKAHGSSDGHAFFSAVRQAVTMHQENVIPMIRKAAEEE</sequence>
<comment type="function">
    <text evidence="10">Catalyzes the reversible formation of acyl-phosphate (acyl-PO(4)) from acyl-[acyl-carrier-protein] (acyl-ACP). This enzyme utilizes acyl-ACP as fatty acyl donor, but not acyl-CoA.</text>
</comment>
<dbReference type="GO" id="GO:0043811">
    <property type="term" value="F:phosphate:acyl-[acyl carrier protein] acyltransferase activity"/>
    <property type="evidence" value="ECO:0007669"/>
    <property type="project" value="UniProtKB-UniRule"/>
</dbReference>